<dbReference type="AlphaFoldDB" id="A0A841CYW9"/>
<protein>
    <submittedName>
        <fullName evidence="1">Uncharacterized protein</fullName>
    </submittedName>
</protein>
<keyword evidence="2" id="KW-1185">Reference proteome</keyword>
<dbReference type="RefSeq" id="WP_338047720.1">
    <property type="nucleotide sequence ID" value="NZ_BAAAWZ010000001.1"/>
</dbReference>
<reference evidence="1 2" key="1">
    <citation type="submission" date="2020-08" db="EMBL/GenBank/DDBJ databases">
        <title>Genomic Encyclopedia of Type Strains, Phase III (KMG-III): the genomes of soil and plant-associated and newly described type strains.</title>
        <authorList>
            <person name="Whitman W."/>
        </authorList>
    </citation>
    <scope>NUCLEOTIDE SEQUENCE [LARGE SCALE GENOMIC DNA]</scope>
    <source>
        <strain evidence="1 2">CECT 3303</strain>
    </source>
</reference>
<name>A0A841CYW9_PLAVE</name>
<gene>
    <name evidence="1" type="ORF">FHS22_002465</name>
</gene>
<evidence type="ECO:0000313" key="2">
    <source>
        <dbReference type="Proteomes" id="UP000562352"/>
    </source>
</evidence>
<sequence>MRLPTEDAVWEGMRRRHAEAWSIWRSDGGRWYATRLTGALTQAELDAGLVMTACGGDADELGAILAEQERFTGQALSARSGRP</sequence>
<dbReference type="EMBL" id="JACHJJ010000006">
    <property type="protein sequence ID" value="MBB5963191.1"/>
    <property type="molecule type" value="Genomic_DNA"/>
</dbReference>
<evidence type="ECO:0000313" key="1">
    <source>
        <dbReference type="EMBL" id="MBB5963191.1"/>
    </source>
</evidence>
<proteinExistence type="predicted"/>
<comment type="caution">
    <text evidence="1">The sequence shown here is derived from an EMBL/GenBank/DDBJ whole genome shotgun (WGS) entry which is preliminary data.</text>
</comment>
<organism evidence="1 2">
    <name type="scientific">Planomonospora venezuelensis</name>
    <dbReference type="NCBI Taxonomy" id="1999"/>
    <lineage>
        <taxon>Bacteria</taxon>
        <taxon>Bacillati</taxon>
        <taxon>Actinomycetota</taxon>
        <taxon>Actinomycetes</taxon>
        <taxon>Streptosporangiales</taxon>
        <taxon>Streptosporangiaceae</taxon>
        <taxon>Planomonospora</taxon>
    </lineage>
</organism>
<accession>A0A841CYW9</accession>
<dbReference type="Proteomes" id="UP000562352">
    <property type="component" value="Unassembled WGS sequence"/>
</dbReference>